<evidence type="ECO:0000256" key="1">
    <source>
        <dbReference type="SAM" id="SignalP"/>
    </source>
</evidence>
<dbReference type="RefSeq" id="XP_051069952.1">
    <property type="nucleotide sequence ID" value="XM_051208033.1"/>
</dbReference>
<reference evidence="2" key="3">
    <citation type="submission" date="2021-06" db="EMBL/GenBank/DDBJ databases">
        <title>Chromosome-level genome assembly for S. haematobium.</title>
        <authorList>
            <person name="Stroehlein A.J."/>
        </authorList>
    </citation>
    <scope>NUCLEOTIDE SEQUENCE</scope>
</reference>
<reference evidence="2" key="4">
    <citation type="journal article" date="2022" name="PLoS Pathog.">
        <title>Chromosome-level genome of Schistosoma haematobium underpins genome-wide explorations of molecular variation.</title>
        <authorList>
            <person name="Stroehlein A.J."/>
            <person name="Korhonen P.K."/>
            <person name="Lee V.V."/>
            <person name="Ralph S.A."/>
            <person name="Mentink-Kane M."/>
            <person name="You H."/>
            <person name="McManus D.P."/>
            <person name="Tchuente L.T."/>
            <person name="Stothard J.R."/>
            <person name="Kaur P."/>
            <person name="Dudchenko O."/>
            <person name="Aiden E.L."/>
            <person name="Yang B."/>
            <person name="Yang H."/>
            <person name="Emery A.M."/>
            <person name="Webster B.L."/>
            <person name="Brindley P.J."/>
            <person name="Rollinson D."/>
            <person name="Chang B.C.H."/>
            <person name="Gasser R.B."/>
            <person name="Young N.D."/>
        </authorList>
    </citation>
    <scope>NUCLEOTIDE SEQUENCE</scope>
</reference>
<dbReference type="GeneID" id="75576240"/>
<evidence type="ECO:0000313" key="2">
    <source>
        <dbReference type="EMBL" id="KAH9588444.1"/>
    </source>
</evidence>
<keyword evidence="1" id="KW-0732">Signal</keyword>
<protein>
    <submittedName>
        <fullName evidence="2">Uncharacterized protein</fullName>
    </submittedName>
</protein>
<dbReference type="CTD" id="75576240"/>
<dbReference type="KEGG" id="shx:MS3_00000149"/>
<dbReference type="AlphaFoldDB" id="A0A922S112"/>
<feature type="chain" id="PRO_5037226405" evidence="1">
    <location>
        <begin position="26"/>
        <end position="115"/>
    </location>
</feature>
<comment type="caution">
    <text evidence="2">The sequence shown here is derived from an EMBL/GenBank/DDBJ whole genome shotgun (WGS) entry which is preliminary data.</text>
</comment>
<name>A0A922S112_SCHHA</name>
<sequence length="115" mass="13252">MISQLVTFNVAVLFLCTFNMMNVDAFQFSAPIDFDEHGEMYIDLNNLNISLSSEYEFTASDGDCTKTIFLKPPTDHEKLFRTGLRSVSFLCKSWSLNQERSNSRGRDCLWTDLLF</sequence>
<reference evidence="2" key="1">
    <citation type="journal article" date="2012" name="Nat. Genet.">
        <title>Whole-genome sequence of Schistosoma haematobium.</title>
        <authorList>
            <person name="Young N.D."/>
            <person name="Jex A.R."/>
            <person name="Li B."/>
            <person name="Liu S."/>
            <person name="Yang L."/>
            <person name="Xiong Z."/>
            <person name="Li Y."/>
            <person name="Cantacessi C."/>
            <person name="Hall R.S."/>
            <person name="Xu X."/>
            <person name="Chen F."/>
            <person name="Wu X."/>
            <person name="Zerlotini A."/>
            <person name="Oliveira G."/>
            <person name="Hofmann A."/>
            <person name="Zhang G."/>
            <person name="Fang X."/>
            <person name="Kang Y."/>
            <person name="Campbell B.E."/>
            <person name="Loukas A."/>
            <person name="Ranganathan S."/>
            <person name="Rollinson D."/>
            <person name="Rinaldi G."/>
            <person name="Brindley P.J."/>
            <person name="Yang H."/>
            <person name="Wang J."/>
            <person name="Wang J."/>
            <person name="Gasser R.B."/>
        </authorList>
    </citation>
    <scope>NUCLEOTIDE SEQUENCE</scope>
</reference>
<reference evidence="2" key="2">
    <citation type="journal article" date="2019" name="Gigascience">
        <title>High-quality Schistosoma haematobium genome achieved by single-molecule and long-range sequencing.</title>
        <authorList>
            <person name="Stroehlein A.J."/>
            <person name="Korhonen P.K."/>
            <person name="Chong T.M."/>
            <person name="Lim Y.L."/>
            <person name="Chan K.G."/>
            <person name="Webster B."/>
            <person name="Rollinson D."/>
            <person name="Brindley P.J."/>
            <person name="Gasser R.B."/>
            <person name="Young N.D."/>
        </authorList>
    </citation>
    <scope>NUCLEOTIDE SEQUENCE</scope>
</reference>
<dbReference type="OrthoDB" id="6225560at2759"/>
<evidence type="ECO:0000313" key="3">
    <source>
        <dbReference type="Proteomes" id="UP000471633"/>
    </source>
</evidence>
<gene>
    <name evidence="2" type="ORF">MS3_00000149</name>
</gene>
<proteinExistence type="predicted"/>
<keyword evidence="3" id="KW-1185">Reference proteome</keyword>
<accession>A0A922S112</accession>
<feature type="signal peptide" evidence="1">
    <location>
        <begin position="1"/>
        <end position="25"/>
    </location>
</feature>
<organism evidence="2 3">
    <name type="scientific">Schistosoma haematobium</name>
    <name type="common">Blood fluke</name>
    <dbReference type="NCBI Taxonomy" id="6185"/>
    <lineage>
        <taxon>Eukaryota</taxon>
        <taxon>Metazoa</taxon>
        <taxon>Spiralia</taxon>
        <taxon>Lophotrochozoa</taxon>
        <taxon>Platyhelminthes</taxon>
        <taxon>Trematoda</taxon>
        <taxon>Digenea</taxon>
        <taxon>Strigeidida</taxon>
        <taxon>Schistosomatoidea</taxon>
        <taxon>Schistosomatidae</taxon>
        <taxon>Schistosoma</taxon>
    </lineage>
</organism>
<dbReference type="EMBL" id="AMPZ03000003">
    <property type="protein sequence ID" value="KAH9588444.1"/>
    <property type="molecule type" value="Genomic_DNA"/>
</dbReference>
<dbReference type="Proteomes" id="UP000471633">
    <property type="component" value="Unassembled WGS sequence"/>
</dbReference>